<dbReference type="EMBL" id="CP021922">
    <property type="protein sequence ID" value="ASC05190.1"/>
    <property type="molecule type" value="Genomic_DNA"/>
</dbReference>
<dbReference type="AlphaFoldDB" id="A0AAC9SLW3"/>
<reference evidence="1 2" key="1">
    <citation type="submission" date="2017-06" db="EMBL/GenBank/DDBJ databases">
        <title>Genome sequence of Acetobacter pasteurianus subsp. pasteurianus strain SRCM101468.</title>
        <authorList>
            <person name="Cho S.H."/>
        </authorList>
    </citation>
    <scope>NUCLEOTIDE SEQUENCE [LARGE SCALE GENOMIC DNA]</scope>
    <source>
        <strain evidence="1 2">SRCM101468</strain>
    </source>
</reference>
<evidence type="ECO:0000313" key="2">
    <source>
        <dbReference type="Proteomes" id="UP000196816"/>
    </source>
</evidence>
<accession>A0AAC9SLW3</accession>
<sequence>MTNDSTNNPKWTIGSGCPEGAMYIGSDGEPKITPYGLGYLAAEFAKEQNQPLVDAILYASKVSASHFAKCLEHGYQEKEAKKRADEVLASAKMRLEELYRGASKTGGRA</sequence>
<dbReference type="RefSeq" id="WP_088364707.1">
    <property type="nucleotide sequence ID" value="NZ_CP021922.1"/>
</dbReference>
<protein>
    <submittedName>
        <fullName evidence="1">Uncharacterized protein</fullName>
    </submittedName>
</protein>
<name>A0AAC9SLW3_ACEPA</name>
<gene>
    <name evidence="1" type="ORF">S101468_00923</name>
</gene>
<organism evidence="1 2">
    <name type="scientific">Acetobacter pasteurianus subsp. pasteurianus</name>
    <dbReference type="NCBI Taxonomy" id="481145"/>
    <lineage>
        <taxon>Bacteria</taxon>
        <taxon>Pseudomonadati</taxon>
        <taxon>Pseudomonadota</taxon>
        <taxon>Alphaproteobacteria</taxon>
        <taxon>Acetobacterales</taxon>
        <taxon>Acetobacteraceae</taxon>
        <taxon>Acetobacter</taxon>
    </lineage>
</organism>
<evidence type="ECO:0000313" key="1">
    <source>
        <dbReference type="EMBL" id="ASC05190.1"/>
    </source>
</evidence>
<dbReference type="Proteomes" id="UP000196816">
    <property type="component" value="Chromosome"/>
</dbReference>
<proteinExistence type="predicted"/>